<evidence type="ECO:0000256" key="3">
    <source>
        <dbReference type="SAM" id="MobiDB-lite"/>
    </source>
</evidence>
<evidence type="ECO:0000313" key="5">
    <source>
        <dbReference type="Proteomes" id="UP000008311"/>
    </source>
</evidence>
<dbReference type="AlphaFoldDB" id="B9S6Z4"/>
<feature type="region of interest" description="Disordered" evidence="3">
    <location>
        <begin position="103"/>
        <end position="125"/>
    </location>
</feature>
<keyword evidence="1" id="KW-0433">Leucine-rich repeat</keyword>
<protein>
    <submittedName>
        <fullName evidence="4">Uncharacterized protein</fullName>
    </submittedName>
</protein>
<dbReference type="InterPro" id="IPR011713">
    <property type="entry name" value="Leu-rich_rpt_3"/>
</dbReference>
<keyword evidence="2" id="KW-0677">Repeat</keyword>
<dbReference type="InterPro" id="IPR044974">
    <property type="entry name" value="Disease_R_plants"/>
</dbReference>
<dbReference type="GO" id="GO:0006952">
    <property type="term" value="P:defense response"/>
    <property type="evidence" value="ECO:0007669"/>
    <property type="project" value="InterPro"/>
</dbReference>
<evidence type="ECO:0000256" key="2">
    <source>
        <dbReference type="ARBA" id="ARBA00022737"/>
    </source>
</evidence>
<gene>
    <name evidence="4" type="ORF">RCOM_1330040</name>
</gene>
<dbReference type="Proteomes" id="UP000008311">
    <property type="component" value="Unassembled WGS sequence"/>
</dbReference>
<dbReference type="EMBL" id="EQ973883">
    <property type="protein sequence ID" value="EEF40573.1"/>
    <property type="molecule type" value="Genomic_DNA"/>
</dbReference>
<dbReference type="Pfam" id="PF07725">
    <property type="entry name" value="LRR_3"/>
    <property type="match status" value="1"/>
</dbReference>
<evidence type="ECO:0000256" key="1">
    <source>
        <dbReference type="ARBA" id="ARBA00022614"/>
    </source>
</evidence>
<proteinExistence type="predicted"/>
<dbReference type="PANTHER" id="PTHR11017">
    <property type="entry name" value="LEUCINE-RICH REPEAT-CONTAINING PROTEIN"/>
    <property type="match status" value="1"/>
</dbReference>
<organism evidence="4 5">
    <name type="scientific">Ricinus communis</name>
    <name type="common">Castor bean</name>
    <dbReference type="NCBI Taxonomy" id="3988"/>
    <lineage>
        <taxon>Eukaryota</taxon>
        <taxon>Viridiplantae</taxon>
        <taxon>Streptophyta</taxon>
        <taxon>Embryophyta</taxon>
        <taxon>Tracheophyta</taxon>
        <taxon>Spermatophyta</taxon>
        <taxon>Magnoliopsida</taxon>
        <taxon>eudicotyledons</taxon>
        <taxon>Gunneridae</taxon>
        <taxon>Pentapetalae</taxon>
        <taxon>rosids</taxon>
        <taxon>fabids</taxon>
        <taxon>Malpighiales</taxon>
        <taxon>Euphorbiaceae</taxon>
        <taxon>Acalyphoideae</taxon>
        <taxon>Acalypheae</taxon>
        <taxon>Ricinus</taxon>
    </lineage>
</organism>
<keyword evidence="5" id="KW-1185">Reference proteome</keyword>
<name>B9S6Z4_RICCO</name>
<dbReference type="PANTHER" id="PTHR11017:SF479">
    <property type="entry name" value="DISEASE RESISTANCE PROTEIN (TIR-NBS-LRR CLASS) FAMILY"/>
    <property type="match status" value="1"/>
</dbReference>
<reference evidence="5" key="1">
    <citation type="journal article" date="2010" name="Nat. Biotechnol.">
        <title>Draft genome sequence of the oilseed species Ricinus communis.</title>
        <authorList>
            <person name="Chan A.P."/>
            <person name="Crabtree J."/>
            <person name="Zhao Q."/>
            <person name="Lorenzi H."/>
            <person name="Orvis J."/>
            <person name="Puiu D."/>
            <person name="Melake-Berhan A."/>
            <person name="Jones K.M."/>
            <person name="Redman J."/>
            <person name="Chen G."/>
            <person name="Cahoon E.B."/>
            <person name="Gedil M."/>
            <person name="Stanke M."/>
            <person name="Haas B.J."/>
            <person name="Wortman J.R."/>
            <person name="Fraser-Liggett C.M."/>
            <person name="Ravel J."/>
            <person name="Rabinowicz P.D."/>
        </authorList>
    </citation>
    <scope>NUCLEOTIDE SEQUENCE [LARGE SCALE GENOMIC DNA]</scope>
    <source>
        <strain evidence="5">cv. Hale</strain>
    </source>
</reference>
<evidence type="ECO:0000313" key="4">
    <source>
        <dbReference type="EMBL" id="EEF40573.1"/>
    </source>
</evidence>
<dbReference type="InParanoid" id="B9S6Z4"/>
<sequence length="125" mass="14504">MHNLTLLNFYVSGYVKNWEDKVHLHHGLLSLSNRLRYLRWDRFPLISSPSNFCAENLVELVLTRSNVKQLWTGVQHCKCMVKKCGVLLLYDDEDEAVLLPNKNLASDDEQDEPHPNRLKLSDVTV</sequence>
<accession>B9S6Z4</accession>